<accession>A0A0U4CLB5</accession>
<proteinExistence type="inferred from homology"/>
<keyword evidence="1 4" id="KW-0963">Cytoplasm</keyword>
<dbReference type="PANTHER" id="PTHR30098">
    <property type="entry name" value="LEUCYL/PHENYLALANYL-TRNA--PROTEIN TRANSFERASE"/>
    <property type="match status" value="1"/>
</dbReference>
<dbReference type="PANTHER" id="PTHR30098:SF2">
    <property type="entry name" value="LEUCYL_PHENYLALANYL-TRNA--PROTEIN TRANSFERASE"/>
    <property type="match status" value="1"/>
</dbReference>
<comment type="catalytic activity">
    <reaction evidence="4">
        <text>N-terminal L-lysyl-[protein] + L-leucyl-tRNA(Leu) = N-terminal L-leucyl-L-lysyl-[protein] + tRNA(Leu) + H(+)</text>
        <dbReference type="Rhea" id="RHEA:12340"/>
        <dbReference type="Rhea" id="RHEA-COMP:9613"/>
        <dbReference type="Rhea" id="RHEA-COMP:9622"/>
        <dbReference type="Rhea" id="RHEA-COMP:12670"/>
        <dbReference type="Rhea" id="RHEA-COMP:12671"/>
        <dbReference type="ChEBI" id="CHEBI:15378"/>
        <dbReference type="ChEBI" id="CHEBI:65249"/>
        <dbReference type="ChEBI" id="CHEBI:78442"/>
        <dbReference type="ChEBI" id="CHEBI:78494"/>
        <dbReference type="ChEBI" id="CHEBI:133043"/>
        <dbReference type="EC" id="2.3.2.6"/>
    </reaction>
</comment>
<evidence type="ECO:0000313" key="6">
    <source>
        <dbReference type="Proteomes" id="UP000067689"/>
    </source>
</evidence>
<comment type="subcellular location">
    <subcellularLocation>
        <location evidence="4">Cytoplasm</location>
    </subcellularLocation>
</comment>
<dbReference type="GO" id="GO:0008914">
    <property type="term" value="F:leucyl-tRNA--protein transferase activity"/>
    <property type="evidence" value="ECO:0007669"/>
    <property type="project" value="UniProtKB-UniRule"/>
</dbReference>
<dbReference type="Gene3D" id="3.30.70.3550">
    <property type="entry name" value="Leucyl/phenylalanyl-tRNA-protein transferase, N-terminal domain"/>
    <property type="match status" value="1"/>
</dbReference>
<dbReference type="GO" id="GO:0005737">
    <property type="term" value="C:cytoplasm"/>
    <property type="evidence" value="ECO:0007669"/>
    <property type="project" value="UniProtKB-SubCell"/>
</dbReference>
<comment type="similarity">
    <text evidence="4">Belongs to the L/F-transferase family.</text>
</comment>
<evidence type="ECO:0000256" key="3">
    <source>
        <dbReference type="ARBA" id="ARBA00023315"/>
    </source>
</evidence>
<dbReference type="HAMAP" id="MF_00688">
    <property type="entry name" value="Leu_Phe_trans"/>
    <property type="match status" value="1"/>
</dbReference>
<keyword evidence="6" id="KW-1185">Reference proteome</keyword>
<dbReference type="AlphaFoldDB" id="A0A0U4CLB5"/>
<dbReference type="PATRIC" id="fig|2041.4.peg.3391"/>
<protein>
    <recommendedName>
        <fullName evidence="4">Leucyl/phenylalanyl-tRNA--protein transferase</fullName>
        <ecNumber evidence="4">2.3.2.6</ecNumber>
    </recommendedName>
    <alternativeName>
        <fullName evidence="4">L/F-transferase</fullName>
    </alternativeName>
    <alternativeName>
        <fullName evidence="4">Leucyltransferase</fullName>
    </alternativeName>
    <alternativeName>
        <fullName evidence="4">Phenyalanyltransferase</fullName>
    </alternativeName>
</protein>
<dbReference type="KEGG" id="aer:AERYTH_16225"/>
<dbReference type="InterPro" id="IPR042221">
    <property type="entry name" value="Leu/Phe-tRNA_Trfase_N"/>
</dbReference>
<evidence type="ECO:0000313" key="5">
    <source>
        <dbReference type="EMBL" id="ALX06133.1"/>
    </source>
</evidence>
<evidence type="ECO:0000256" key="4">
    <source>
        <dbReference type="HAMAP-Rule" id="MF_00688"/>
    </source>
</evidence>
<dbReference type="NCBIfam" id="TIGR00667">
    <property type="entry name" value="aat"/>
    <property type="match status" value="1"/>
</dbReference>
<evidence type="ECO:0000256" key="1">
    <source>
        <dbReference type="ARBA" id="ARBA00022490"/>
    </source>
</evidence>
<organism evidence="5 6">
    <name type="scientific">Aeromicrobium erythreum</name>
    <dbReference type="NCBI Taxonomy" id="2041"/>
    <lineage>
        <taxon>Bacteria</taxon>
        <taxon>Bacillati</taxon>
        <taxon>Actinomycetota</taxon>
        <taxon>Actinomycetes</taxon>
        <taxon>Propionibacteriales</taxon>
        <taxon>Nocardioidaceae</taxon>
        <taxon>Aeromicrobium</taxon>
    </lineage>
</organism>
<reference evidence="5 6" key="1">
    <citation type="journal article" date="1991" name="Int. J. Syst. Bacteriol.">
        <title>Description of the erythromycin-producing bacterium Arthrobacter sp. strain NRRL B-3381 as Aeromicrobium erythreum gen. nov., sp. nov.</title>
        <authorList>
            <person name="Miller E.S."/>
            <person name="Woese C.R."/>
            <person name="Brenner S."/>
        </authorList>
    </citation>
    <scope>NUCLEOTIDE SEQUENCE [LARGE SCALE GENOMIC DNA]</scope>
    <source>
        <strain evidence="5 6">AR18</strain>
    </source>
</reference>
<dbReference type="InterPro" id="IPR016181">
    <property type="entry name" value="Acyl_CoA_acyltransferase"/>
</dbReference>
<evidence type="ECO:0000256" key="2">
    <source>
        <dbReference type="ARBA" id="ARBA00022679"/>
    </source>
</evidence>
<comment type="function">
    <text evidence="4">Functions in the N-end rule pathway of protein degradation where it conjugates Leu, Phe and, less efficiently, Met from aminoacyl-tRNAs to the N-termini of proteins containing an N-terminal arginine or lysine.</text>
</comment>
<dbReference type="InterPro" id="IPR042203">
    <property type="entry name" value="Leu/Phe-tRNA_Trfase_C"/>
</dbReference>
<dbReference type="OrthoDB" id="9790282at2"/>
<dbReference type="STRING" id="2041.AERYTH_16225"/>
<keyword evidence="2 4" id="KW-0808">Transferase</keyword>
<dbReference type="GO" id="GO:0030163">
    <property type="term" value="P:protein catabolic process"/>
    <property type="evidence" value="ECO:0007669"/>
    <property type="project" value="UniProtKB-UniRule"/>
</dbReference>
<dbReference type="Pfam" id="PF03588">
    <property type="entry name" value="Leu_Phe_trans"/>
    <property type="match status" value="1"/>
</dbReference>
<dbReference type="Proteomes" id="UP000067689">
    <property type="component" value="Chromosome"/>
</dbReference>
<dbReference type="EC" id="2.3.2.6" evidence="4"/>
<gene>
    <name evidence="4" type="primary">aat</name>
    <name evidence="5" type="ORF">AERYTH_16225</name>
</gene>
<dbReference type="SUPFAM" id="SSF55729">
    <property type="entry name" value="Acyl-CoA N-acyltransferases (Nat)"/>
    <property type="match status" value="1"/>
</dbReference>
<dbReference type="EMBL" id="CP011502">
    <property type="protein sequence ID" value="ALX06133.1"/>
    <property type="molecule type" value="Genomic_DNA"/>
</dbReference>
<comment type="catalytic activity">
    <reaction evidence="4">
        <text>L-phenylalanyl-tRNA(Phe) + an N-terminal L-alpha-aminoacyl-[protein] = an N-terminal L-phenylalanyl-L-alpha-aminoacyl-[protein] + tRNA(Phe)</text>
        <dbReference type="Rhea" id="RHEA:43632"/>
        <dbReference type="Rhea" id="RHEA-COMP:9668"/>
        <dbReference type="Rhea" id="RHEA-COMP:9699"/>
        <dbReference type="Rhea" id="RHEA-COMP:10636"/>
        <dbReference type="Rhea" id="RHEA-COMP:10637"/>
        <dbReference type="ChEBI" id="CHEBI:78442"/>
        <dbReference type="ChEBI" id="CHEBI:78531"/>
        <dbReference type="ChEBI" id="CHEBI:78597"/>
        <dbReference type="ChEBI" id="CHEBI:83561"/>
        <dbReference type="EC" id="2.3.2.6"/>
    </reaction>
</comment>
<sequence>MPPSPWEFRPELWPRSDCVAAGADLEPSTVVEAYRHGAFPMPDEGDLLWWSPVERGVLEPSALRVSRSLRQAVRRLTVTVDTAFAEVVDACADPRRPGAWIDRGIRDAYVRLHELGWAHSVETRDADGTLVGGLYGLSVGRLFAGESMFHHARDASKVALVALVDAVGPEGLVDVQWATPHLESLGVVRWPRERYLGALHGLVDAPGPDWDALRGPISRAEGTP</sequence>
<dbReference type="InterPro" id="IPR004616">
    <property type="entry name" value="Leu/Phe-tRNA_Trfase"/>
</dbReference>
<keyword evidence="3 4" id="KW-0012">Acyltransferase</keyword>
<name>A0A0U4CLB5_9ACTN</name>
<comment type="catalytic activity">
    <reaction evidence="4">
        <text>N-terminal L-arginyl-[protein] + L-leucyl-tRNA(Leu) = N-terminal L-leucyl-L-arginyl-[protein] + tRNA(Leu) + H(+)</text>
        <dbReference type="Rhea" id="RHEA:50416"/>
        <dbReference type="Rhea" id="RHEA-COMP:9613"/>
        <dbReference type="Rhea" id="RHEA-COMP:9622"/>
        <dbReference type="Rhea" id="RHEA-COMP:12672"/>
        <dbReference type="Rhea" id="RHEA-COMP:12673"/>
        <dbReference type="ChEBI" id="CHEBI:15378"/>
        <dbReference type="ChEBI" id="CHEBI:64719"/>
        <dbReference type="ChEBI" id="CHEBI:78442"/>
        <dbReference type="ChEBI" id="CHEBI:78494"/>
        <dbReference type="ChEBI" id="CHEBI:133044"/>
        <dbReference type="EC" id="2.3.2.6"/>
    </reaction>
</comment>
<dbReference type="Gene3D" id="3.40.630.70">
    <property type="entry name" value="Leucyl/phenylalanyl-tRNA-protein transferase, C-terminal domain"/>
    <property type="match status" value="1"/>
</dbReference>